<evidence type="ECO:0000313" key="2">
    <source>
        <dbReference type="EMBL" id="AEA12619.1"/>
    </source>
</evidence>
<protein>
    <submittedName>
        <fullName evidence="2">Chromosome partitioning ATPase, parA family protein, putative</fullName>
    </submittedName>
</protein>
<dbReference type="OrthoDB" id="36110at2157"/>
<dbReference type="eggNOG" id="arCOG00586">
    <property type="taxonomic scope" value="Archaea"/>
</dbReference>
<reference evidence="2 3" key="1">
    <citation type="journal article" date="2011" name="J. Bacteriol.">
        <title>Complete genome sequence of the thermoacidophilic crenarchaeon Thermoproteus uzoniensis 768-20.</title>
        <authorList>
            <person name="Mardanov A.V."/>
            <person name="Gumerov V.M."/>
            <person name="Beletsky A.V."/>
            <person name="Prokofeva M.I."/>
            <person name="Bonch-Osmolovskaya E.A."/>
            <person name="Ravin N.V."/>
            <person name="Skryabin K.G."/>
        </authorList>
    </citation>
    <scope>NUCLEOTIDE SEQUENCE [LARGE SCALE GENOMIC DNA]</scope>
    <source>
        <strain evidence="2 3">768-20</strain>
    </source>
</reference>
<dbReference type="Gene3D" id="3.40.50.300">
    <property type="entry name" value="P-loop containing nucleotide triphosphate hydrolases"/>
    <property type="match status" value="1"/>
</dbReference>
<dbReference type="Proteomes" id="UP000008138">
    <property type="component" value="Chromosome"/>
</dbReference>
<dbReference type="InterPro" id="IPR002586">
    <property type="entry name" value="CobQ/CobB/MinD/ParA_Nub-bd_dom"/>
</dbReference>
<dbReference type="InterPro" id="IPR050678">
    <property type="entry name" value="DNA_Partitioning_ATPase"/>
</dbReference>
<reference key="2">
    <citation type="submission" date="2011-03" db="EMBL/GenBank/DDBJ databases">
        <title>Complete genome sequence of the thermoacidophilic crenarchaeon Thermoproteus uzoniensis 768-20.</title>
        <authorList>
            <person name="Mardanov A.V."/>
            <person name="Gumerov V.M."/>
            <person name="Beletsky A.V."/>
            <person name="Prokofeva M.I."/>
            <person name="Bonch-Osmolovskaya E.A."/>
            <person name="Ravin N.V."/>
            <person name="Skryabin K.G."/>
        </authorList>
    </citation>
    <scope>NUCLEOTIDE SEQUENCE</scope>
    <source>
        <strain>768-20</strain>
    </source>
</reference>
<dbReference type="GeneID" id="10360668"/>
<accession>F2L0D7</accession>
<organism evidence="2 3">
    <name type="scientific">Thermoproteus uzoniensis (strain 768-20)</name>
    <dbReference type="NCBI Taxonomy" id="999630"/>
    <lineage>
        <taxon>Archaea</taxon>
        <taxon>Thermoproteota</taxon>
        <taxon>Thermoprotei</taxon>
        <taxon>Thermoproteales</taxon>
        <taxon>Thermoproteaceae</taxon>
        <taxon>Thermoproteus</taxon>
    </lineage>
</organism>
<dbReference type="SUPFAM" id="SSF52540">
    <property type="entry name" value="P-loop containing nucleoside triphosphate hydrolases"/>
    <property type="match status" value="1"/>
</dbReference>
<dbReference type="CDD" id="cd02042">
    <property type="entry name" value="ParAB_family"/>
    <property type="match status" value="1"/>
</dbReference>
<dbReference type="PANTHER" id="PTHR13696:SF99">
    <property type="entry name" value="COBYRINIC ACID AC-DIAMIDE SYNTHASE"/>
    <property type="match status" value="1"/>
</dbReference>
<evidence type="ECO:0000259" key="1">
    <source>
        <dbReference type="Pfam" id="PF01656"/>
    </source>
</evidence>
<evidence type="ECO:0000313" key="3">
    <source>
        <dbReference type="Proteomes" id="UP000008138"/>
    </source>
</evidence>
<dbReference type="AlphaFoldDB" id="F2L0D7"/>
<keyword evidence="3" id="KW-1185">Reference proteome</keyword>
<proteinExistence type="predicted"/>
<sequence>MTTIAFLSASGGVGKTTMALHLAHKFLEEGIDVLLVDLDPSAGLSATLLGDGGVGELEAEGRTVGDALLKFMKGQEVDLADYVVAVNVGRYRASLVPGGDSLSDAMGIAWFSGSRPSPERVVREFLERSGAGRWGVVLLDTLPFYERRYTLTAAYTADKIVVVTHPYGSEPARVRRMYGKLAEVAEAAVDIKARVLINKVDVRTREGREAYKIVERTLNLPRFQTAVANRVAYTRVPAMEYVKDKDARKELDSLYREVKEWLSVELSVY</sequence>
<dbReference type="STRING" id="999630.TUZN_1139"/>
<dbReference type="RefSeq" id="WP_013679955.1">
    <property type="nucleotide sequence ID" value="NC_015315.1"/>
</dbReference>
<name>F2L0D7_THEU7</name>
<dbReference type="HOGENOM" id="CLU_1040584_0_0_2"/>
<gene>
    <name evidence="2" type="ordered locus">TUZN_1139</name>
</gene>
<dbReference type="KEGG" id="tuz:TUZN_1139"/>
<dbReference type="EMBL" id="CP002590">
    <property type="protein sequence ID" value="AEA12619.1"/>
    <property type="molecule type" value="Genomic_DNA"/>
</dbReference>
<feature type="domain" description="CobQ/CobB/MinD/ParA nucleotide binding" evidence="1">
    <location>
        <begin position="4"/>
        <end position="227"/>
    </location>
</feature>
<dbReference type="PANTHER" id="PTHR13696">
    <property type="entry name" value="P-LOOP CONTAINING NUCLEOSIDE TRIPHOSPHATE HYDROLASE"/>
    <property type="match status" value="1"/>
</dbReference>
<dbReference type="InterPro" id="IPR027417">
    <property type="entry name" value="P-loop_NTPase"/>
</dbReference>
<dbReference type="Pfam" id="PF01656">
    <property type="entry name" value="CbiA"/>
    <property type="match status" value="1"/>
</dbReference>